<dbReference type="EMBL" id="FNFD01000027">
    <property type="protein sequence ID" value="SDL67386.1"/>
    <property type="molecule type" value="Genomic_DNA"/>
</dbReference>
<evidence type="ECO:0000313" key="4">
    <source>
        <dbReference type="EMBL" id="SDL67386.1"/>
    </source>
</evidence>
<reference evidence="4 5" key="1">
    <citation type="submission" date="2016-10" db="EMBL/GenBank/DDBJ databases">
        <authorList>
            <person name="de Groot N.N."/>
        </authorList>
    </citation>
    <scope>NUCLEOTIDE SEQUENCE [LARGE SCALE GENOMIC DNA]</scope>
    <source>
        <strain evidence="4 5">JCM 21544</strain>
    </source>
</reference>
<accession>A0A1G9LZK4</accession>
<name>A0A1G9LZK4_9PSED</name>
<evidence type="ECO:0000256" key="1">
    <source>
        <dbReference type="ARBA" id="ARBA00010333"/>
    </source>
</evidence>
<dbReference type="Gene3D" id="3.40.190.10">
    <property type="entry name" value="Periplasmic binding protein-like II"/>
    <property type="match status" value="2"/>
</dbReference>
<sequence>MRFLSAMRLAACLFGLLLGSPVLAREWLAVGAQFPGVFERTTAGEYRGLAPDLLRAAMARLGDTVRFERHPWLRAQQMVEQGHADILIGPYWTAEREKRFAYGRHPFYQDRIVFYARLDAKTGWKGDLAALSDREIAVVRGWTYGERFENARPQLDLVMVGSVENGLRMLSIGRVGLLASNERNTVPVLMSLKLNTRIARLEPIIDTQRGYFAFTRNATGDALRSRFDHAFDALVADGTLARLAKKHGVETP</sequence>
<dbReference type="STRING" id="137658.SAMN05216186_1279"/>
<evidence type="ECO:0000313" key="5">
    <source>
        <dbReference type="Proteomes" id="UP000198706"/>
    </source>
</evidence>
<comment type="similarity">
    <text evidence="1">Belongs to the bacterial solute-binding protein 3 family.</text>
</comment>
<proteinExistence type="inferred from homology"/>
<feature type="domain" description="Solute-binding protein family 3/N-terminal" evidence="3">
    <location>
        <begin position="27"/>
        <end position="251"/>
    </location>
</feature>
<dbReference type="InterPro" id="IPR001638">
    <property type="entry name" value="Solute-binding_3/MltF_N"/>
</dbReference>
<evidence type="ECO:0000259" key="3">
    <source>
        <dbReference type="SMART" id="SM00062"/>
    </source>
</evidence>
<dbReference type="SUPFAM" id="SSF53850">
    <property type="entry name" value="Periplasmic binding protein-like II"/>
    <property type="match status" value="1"/>
</dbReference>
<dbReference type="Proteomes" id="UP000198706">
    <property type="component" value="Unassembled WGS sequence"/>
</dbReference>
<dbReference type="AlphaFoldDB" id="A0A1G9LZK4"/>
<keyword evidence="2" id="KW-0732">Signal</keyword>
<dbReference type="RefSeq" id="WP_212633105.1">
    <property type="nucleotide sequence ID" value="NZ_FNFD01000027.1"/>
</dbReference>
<evidence type="ECO:0000256" key="2">
    <source>
        <dbReference type="ARBA" id="ARBA00022729"/>
    </source>
</evidence>
<dbReference type="PANTHER" id="PTHR35936:SF25">
    <property type="entry name" value="ABC TRANSPORTER SUBSTRATE-BINDING PROTEIN"/>
    <property type="match status" value="1"/>
</dbReference>
<keyword evidence="5" id="KW-1185">Reference proteome</keyword>
<dbReference type="Pfam" id="PF00497">
    <property type="entry name" value="SBP_bac_3"/>
    <property type="match status" value="1"/>
</dbReference>
<protein>
    <submittedName>
        <fullName evidence="4">Polar amino acid transport system substrate-binding protein</fullName>
    </submittedName>
</protein>
<organism evidence="4 5">
    <name type="scientific">Pseudomonas indica</name>
    <dbReference type="NCBI Taxonomy" id="137658"/>
    <lineage>
        <taxon>Bacteria</taxon>
        <taxon>Pseudomonadati</taxon>
        <taxon>Pseudomonadota</taxon>
        <taxon>Gammaproteobacteria</taxon>
        <taxon>Pseudomonadales</taxon>
        <taxon>Pseudomonadaceae</taxon>
        <taxon>Pseudomonas</taxon>
    </lineage>
</organism>
<gene>
    <name evidence="4" type="ORF">SAMN05216186_1279</name>
</gene>
<dbReference type="SMART" id="SM00062">
    <property type="entry name" value="PBPb"/>
    <property type="match status" value="1"/>
</dbReference>
<dbReference type="PANTHER" id="PTHR35936">
    <property type="entry name" value="MEMBRANE-BOUND LYTIC MUREIN TRANSGLYCOSYLASE F"/>
    <property type="match status" value="1"/>
</dbReference>